<dbReference type="PANTHER" id="PTHR13829">
    <property type="entry name" value="SNRNP CORE PROTEIN FAMILY MEMBER"/>
    <property type="match status" value="1"/>
</dbReference>
<reference evidence="11" key="1">
    <citation type="submission" date="2020-12" db="EMBL/GenBank/DDBJ databases">
        <title>Metabolic potential, ecology and presence of endohyphal bacteria is reflected in genomic diversity of Mucoromycotina.</title>
        <authorList>
            <person name="Muszewska A."/>
            <person name="Okrasinska A."/>
            <person name="Steczkiewicz K."/>
            <person name="Drgas O."/>
            <person name="Orlowska M."/>
            <person name="Perlinska-Lenart U."/>
            <person name="Aleksandrzak-Piekarczyk T."/>
            <person name="Szatraj K."/>
            <person name="Zielenkiewicz U."/>
            <person name="Pilsyk S."/>
            <person name="Malc E."/>
            <person name="Mieczkowski P."/>
            <person name="Kruszewska J.S."/>
            <person name="Biernat P."/>
            <person name="Pawlowska J."/>
        </authorList>
    </citation>
    <scope>NUCLEOTIDE SEQUENCE</scope>
    <source>
        <strain evidence="11">WA0000067209</strain>
    </source>
</reference>
<evidence type="ECO:0000313" key="11">
    <source>
        <dbReference type="EMBL" id="KAG2178245.1"/>
    </source>
</evidence>
<evidence type="ECO:0000256" key="6">
    <source>
        <dbReference type="ARBA" id="ARBA00023187"/>
    </source>
</evidence>
<dbReference type="GO" id="GO:1990726">
    <property type="term" value="C:Lsm1-7-Pat1 complex"/>
    <property type="evidence" value="ECO:0007669"/>
    <property type="project" value="TreeGrafter"/>
</dbReference>
<evidence type="ECO:0000256" key="9">
    <source>
        <dbReference type="PIRNR" id="PIRNR016394"/>
    </source>
</evidence>
<evidence type="ECO:0000256" key="2">
    <source>
        <dbReference type="ARBA" id="ARBA00006850"/>
    </source>
</evidence>
<gene>
    <name evidence="11" type="ORF">INT43_003498</name>
</gene>
<dbReference type="GO" id="GO:0071011">
    <property type="term" value="C:precatalytic spliceosome"/>
    <property type="evidence" value="ECO:0007669"/>
    <property type="project" value="TreeGrafter"/>
</dbReference>
<dbReference type="Pfam" id="PF01423">
    <property type="entry name" value="LSM"/>
    <property type="match status" value="1"/>
</dbReference>
<evidence type="ECO:0000256" key="4">
    <source>
        <dbReference type="ARBA" id="ARBA00022728"/>
    </source>
</evidence>
<evidence type="ECO:0000256" key="8">
    <source>
        <dbReference type="ARBA" id="ARBA00023274"/>
    </source>
</evidence>
<keyword evidence="3 9" id="KW-0507">mRNA processing</keyword>
<dbReference type="PROSITE" id="PS52002">
    <property type="entry name" value="SM"/>
    <property type="match status" value="1"/>
</dbReference>
<evidence type="ECO:0000313" key="12">
    <source>
        <dbReference type="Proteomes" id="UP000654370"/>
    </source>
</evidence>
<dbReference type="PIRSF" id="PIRSF016394">
    <property type="entry name" value="U6_snRNA_Lsm2"/>
    <property type="match status" value="1"/>
</dbReference>
<dbReference type="AlphaFoldDB" id="A0A8H7PR44"/>
<evidence type="ECO:0000259" key="10">
    <source>
        <dbReference type="PROSITE" id="PS52002"/>
    </source>
</evidence>
<evidence type="ECO:0000256" key="1">
    <source>
        <dbReference type="ARBA" id="ARBA00004123"/>
    </source>
</evidence>
<evidence type="ECO:0000256" key="7">
    <source>
        <dbReference type="ARBA" id="ARBA00023242"/>
    </source>
</evidence>
<dbReference type="FunFam" id="2.30.30.100:FF:000009">
    <property type="entry name" value="U6 snRNA-associated Sm-like protein LSm2"/>
    <property type="match status" value="1"/>
</dbReference>
<protein>
    <recommendedName>
        <fullName evidence="9">LSM complex subunit LSm2</fullName>
    </recommendedName>
</protein>
<keyword evidence="4 9" id="KW-0747">Spliceosome</keyword>
<keyword evidence="6 9" id="KW-0508">mRNA splicing</keyword>
<feature type="domain" description="Sm" evidence="10">
    <location>
        <begin position="2"/>
        <end position="76"/>
    </location>
</feature>
<dbReference type="EMBL" id="JAEPQZ010000008">
    <property type="protein sequence ID" value="KAG2178245.1"/>
    <property type="molecule type" value="Genomic_DNA"/>
</dbReference>
<keyword evidence="8 9" id="KW-0687">Ribonucleoprotein</keyword>
<dbReference type="GO" id="GO:0005688">
    <property type="term" value="C:U6 snRNP"/>
    <property type="evidence" value="ECO:0007669"/>
    <property type="project" value="TreeGrafter"/>
</dbReference>
<dbReference type="InterPro" id="IPR001163">
    <property type="entry name" value="Sm_dom_euk/arc"/>
</dbReference>
<dbReference type="InterPro" id="IPR016654">
    <property type="entry name" value="U6_snRNA_Lsm2"/>
</dbReference>
<dbReference type="SUPFAM" id="SSF50182">
    <property type="entry name" value="Sm-like ribonucleoproteins"/>
    <property type="match status" value="1"/>
</dbReference>
<dbReference type="GO" id="GO:0071013">
    <property type="term" value="C:catalytic step 2 spliceosome"/>
    <property type="evidence" value="ECO:0007669"/>
    <property type="project" value="TreeGrafter"/>
</dbReference>
<name>A0A8H7PR44_MORIS</name>
<comment type="caution">
    <text evidence="11">The sequence shown here is derived from an EMBL/GenBank/DDBJ whole genome shotgun (WGS) entry which is preliminary data.</text>
</comment>
<dbReference type="CDD" id="cd01725">
    <property type="entry name" value="LSm2"/>
    <property type="match status" value="1"/>
</dbReference>
<keyword evidence="5 9" id="KW-0694">RNA-binding</keyword>
<proteinExistence type="inferred from homology"/>
<dbReference type="GO" id="GO:0000932">
    <property type="term" value="C:P-body"/>
    <property type="evidence" value="ECO:0007669"/>
    <property type="project" value="TreeGrafter"/>
</dbReference>
<dbReference type="PANTHER" id="PTHR13829:SF2">
    <property type="entry name" value="U6 SNRNA-ASSOCIATED SM-LIKE PROTEIN LSM2"/>
    <property type="match status" value="1"/>
</dbReference>
<organism evidence="11 12">
    <name type="scientific">Mortierella isabellina</name>
    <name type="common">Filamentous fungus</name>
    <name type="synonym">Umbelopsis isabellina</name>
    <dbReference type="NCBI Taxonomy" id="91625"/>
    <lineage>
        <taxon>Eukaryota</taxon>
        <taxon>Fungi</taxon>
        <taxon>Fungi incertae sedis</taxon>
        <taxon>Mucoromycota</taxon>
        <taxon>Mucoromycotina</taxon>
        <taxon>Umbelopsidomycetes</taxon>
        <taxon>Umbelopsidales</taxon>
        <taxon>Umbelopsidaceae</taxon>
        <taxon>Umbelopsis</taxon>
    </lineage>
</organism>
<accession>A0A8H7PR44</accession>
<dbReference type="GO" id="GO:0000398">
    <property type="term" value="P:mRNA splicing, via spliceosome"/>
    <property type="evidence" value="ECO:0007669"/>
    <property type="project" value="UniProtKB-UniRule"/>
</dbReference>
<dbReference type="GO" id="GO:0046540">
    <property type="term" value="C:U4/U6 x U5 tri-snRNP complex"/>
    <property type="evidence" value="ECO:0007669"/>
    <property type="project" value="TreeGrafter"/>
</dbReference>
<dbReference type="SMART" id="SM00651">
    <property type="entry name" value="Sm"/>
    <property type="match status" value="1"/>
</dbReference>
<keyword evidence="12" id="KW-1185">Reference proteome</keyword>
<comment type="subcellular location">
    <subcellularLocation>
        <location evidence="1">Nucleus</location>
    </subcellularLocation>
</comment>
<dbReference type="GO" id="GO:0003723">
    <property type="term" value="F:RNA binding"/>
    <property type="evidence" value="ECO:0007669"/>
    <property type="project" value="UniProtKB-UniRule"/>
</dbReference>
<evidence type="ECO:0000256" key="3">
    <source>
        <dbReference type="ARBA" id="ARBA00022664"/>
    </source>
</evidence>
<dbReference type="Proteomes" id="UP000654370">
    <property type="component" value="Unassembled WGS sequence"/>
</dbReference>
<dbReference type="Gene3D" id="2.30.30.100">
    <property type="match status" value="1"/>
</dbReference>
<comment type="function">
    <text evidence="9">Component of LSm protein complexes, which are involved in RNA processing and may function in a chaperone-like manner.</text>
</comment>
<keyword evidence="7 9" id="KW-0539">Nucleus</keyword>
<dbReference type="InterPro" id="IPR047575">
    <property type="entry name" value="Sm"/>
</dbReference>
<dbReference type="InterPro" id="IPR010920">
    <property type="entry name" value="LSM_dom_sf"/>
</dbReference>
<dbReference type="OrthoDB" id="10256176at2759"/>
<sequence length="104" mass="11729">MLFYSFFKTLVDQTVTIELKNDLAITGTLVSVDQFLNIKLDNIKVVDEARYPHMITVKNCFIRGSVVRYVQLPSQAVDTALLQDAARREAAQPSTVQQANVRVK</sequence>
<comment type="similarity">
    <text evidence="2 9">Belongs to the snRNP Sm proteins family.</text>
</comment>
<evidence type="ECO:0000256" key="5">
    <source>
        <dbReference type="ARBA" id="ARBA00022884"/>
    </source>
</evidence>